<keyword evidence="1" id="KW-0472">Membrane</keyword>
<proteinExistence type="predicted"/>
<feature type="transmembrane region" description="Helical" evidence="1">
    <location>
        <begin position="86"/>
        <end position="107"/>
    </location>
</feature>
<reference evidence="3" key="1">
    <citation type="journal article" date="2019" name="Int. J. Syst. Evol. Microbiol.">
        <title>The Global Catalogue of Microorganisms (GCM) 10K type strain sequencing project: providing services to taxonomists for standard genome sequencing and annotation.</title>
        <authorList>
            <consortium name="The Broad Institute Genomics Platform"/>
            <consortium name="The Broad Institute Genome Sequencing Center for Infectious Disease"/>
            <person name="Wu L."/>
            <person name="Ma J."/>
        </authorList>
    </citation>
    <scope>NUCLEOTIDE SEQUENCE [LARGE SCALE GENOMIC DNA]</scope>
    <source>
        <strain evidence="3">CCUG 62952</strain>
    </source>
</reference>
<keyword evidence="1" id="KW-1133">Transmembrane helix</keyword>
<gene>
    <name evidence="2" type="ORF">ACFQ1M_15355</name>
</gene>
<comment type="caution">
    <text evidence="2">The sequence shown here is derived from an EMBL/GenBank/DDBJ whole genome shotgun (WGS) entry which is preliminary data.</text>
</comment>
<dbReference type="RefSeq" id="WP_386409770.1">
    <property type="nucleotide sequence ID" value="NZ_JBHTJH010000017.1"/>
</dbReference>
<organism evidence="2 3">
    <name type="scientific">Sungkyunkwania multivorans</name>
    <dbReference type="NCBI Taxonomy" id="1173618"/>
    <lineage>
        <taxon>Bacteria</taxon>
        <taxon>Pseudomonadati</taxon>
        <taxon>Bacteroidota</taxon>
        <taxon>Flavobacteriia</taxon>
        <taxon>Flavobacteriales</taxon>
        <taxon>Flavobacteriaceae</taxon>
        <taxon>Sungkyunkwania</taxon>
    </lineage>
</organism>
<feature type="transmembrane region" description="Helical" evidence="1">
    <location>
        <begin position="119"/>
        <end position="138"/>
    </location>
</feature>
<sequence>MTLLSNEVVLRPRFTIELEFSNEEALRLFEESKTTDFVISRIDDHVFIRIPRGKQHFWSPQLHLEIEPMEDGKSLLRGLFGPKPSIWTMFMFAHLIVATIFIIFGIWAYSNWSINNDFIPQLVVMFFMLIIWFGLYFAGRMGKDAGKGEMRSLYDYMLSTLSAKQSPIA</sequence>
<evidence type="ECO:0000313" key="2">
    <source>
        <dbReference type="EMBL" id="MFD0863592.1"/>
    </source>
</evidence>
<accession>A0ABW3D2C3</accession>
<keyword evidence="3" id="KW-1185">Reference proteome</keyword>
<protein>
    <submittedName>
        <fullName evidence="2">GTP-binding protein</fullName>
    </submittedName>
</protein>
<evidence type="ECO:0000256" key="1">
    <source>
        <dbReference type="SAM" id="Phobius"/>
    </source>
</evidence>
<dbReference type="Proteomes" id="UP001596978">
    <property type="component" value="Unassembled WGS sequence"/>
</dbReference>
<keyword evidence="1" id="KW-0812">Transmembrane</keyword>
<dbReference type="EMBL" id="JBHTJH010000017">
    <property type="protein sequence ID" value="MFD0863592.1"/>
    <property type="molecule type" value="Genomic_DNA"/>
</dbReference>
<name>A0ABW3D2C3_9FLAO</name>
<evidence type="ECO:0000313" key="3">
    <source>
        <dbReference type="Proteomes" id="UP001596978"/>
    </source>
</evidence>